<feature type="chain" id="PRO_5035736587" evidence="2">
    <location>
        <begin position="31"/>
        <end position="100"/>
    </location>
</feature>
<organism evidence="3 4">
    <name type="scientific">Triticum urartu</name>
    <name type="common">Red wild einkorn</name>
    <name type="synonym">Crithodium urartu</name>
    <dbReference type="NCBI Taxonomy" id="4572"/>
    <lineage>
        <taxon>Eukaryota</taxon>
        <taxon>Viridiplantae</taxon>
        <taxon>Streptophyta</taxon>
        <taxon>Embryophyta</taxon>
        <taxon>Tracheophyta</taxon>
        <taxon>Spermatophyta</taxon>
        <taxon>Magnoliopsida</taxon>
        <taxon>Liliopsida</taxon>
        <taxon>Poales</taxon>
        <taxon>Poaceae</taxon>
        <taxon>BOP clade</taxon>
        <taxon>Pooideae</taxon>
        <taxon>Triticodae</taxon>
        <taxon>Triticeae</taxon>
        <taxon>Triticinae</taxon>
        <taxon>Triticum</taxon>
    </lineage>
</organism>
<accession>A0A8R7UEE5</accession>
<keyword evidence="4" id="KW-1185">Reference proteome</keyword>
<dbReference type="Proteomes" id="UP000015106">
    <property type="component" value="Chromosome 5"/>
</dbReference>
<name>A0A8R7UEE5_TRIUA</name>
<keyword evidence="2" id="KW-0732">Signal</keyword>
<sequence>MTLSNSRPSRFLCLLVLLLLLTVFARRSGATRPLRQPAAGGGGGVAAAAVRTIALPAAALTRDAEEVVPVGKRVEALLGMKPRSRAPPSGPSKRTNDIKS</sequence>
<dbReference type="AlphaFoldDB" id="A0A8R7UEE5"/>
<dbReference type="EnsemblPlants" id="TuG1812G0500001769.01.T01">
    <property type="protein sequence ID" value="TuG1812G0500001769.01.T01.cds389415"/>
    <property type="gene ID" value="TuG1812G0500001769.01"/>
</dbReference>
<protein>
    <submittedName>
        <fullName evidence="3">Uncharacterized protein</fullName>
    </submittedName>
</protein>
<evidence type="ECO:0000256" key="2">
    <source>
        <dbReference type="SAM" id="SignalP"/>
    </source>
</evidence>
<feature type="region of interest" description="Disordered" evidence="1">
    <location>
        <begin position="79"/>
        <end position="100"/>
    </location>
</feature>
<reference evidence="3" key="2">
    <citation type="submission" date="2018-03" db="EMBL/GenBank/DDBJ databases">
        <title>The Triticum urartu genome reveals the dynamic nature of wheat genome evolution.</title>
        <authorList>
            <person name="Ling H."/>
            <person name="Ma B."/>
            <person name="Shi X."/>
            <person name="Liu H."/>
            <person name="Dong L."/>
            <person name="Sun H."/>
            <person name="Cao Y."/>
            <person name="Gao Q."/>
            <person name="Zheng S."/>
            <person name="Li Y."/>
            <person name="Yu Y."/>
            <person name="Du H."/>
            <person name="Qi M."/>
            <person name="Li Y."/>
            <person name="Yu H."/>
            <person name="Cui Y."/>
            <person name="Wang N."/>
            <person name="Chen C."/>
            <person name="Wu H."/>
            <person name="Zhao Y."/>
            <person name="Zhang J."/>
            <person name="Li Y."/>
            <person name="Zhou W."/>
            <person name="Zhang B."/>
            <person name="Hu W."/>
            <person name="Eijk M."/>
            <person name="Tang J."/>
            <person name="Witsenboer H."/>
            <person name="Zhao S."/>
            <person name="Li Z."/>
            <person name="Zhang A."/>
            <person name="Wang D."/>
            <person name="Liang C."/>
        </authorList>
    </citation>
    <scope>NUCLEOTIDE SEQUENCE [LARGE SCALE GENOMIC DNA]</scope>
    <source>
        <strain evidence="3">cv. G1812</strain>
    </source>
</reference>
<proteinExistence type="predicted"/>
<reference evidence="4" key="1">
    <citation type="journal article" date="2013" name="Nature">
        <title>Draft genome of the wheat A-genome progenitor Triticum urartu.</title>
        <authorList>
            <person name="Ling H.Q."/>
            <person name="Zhao S."/>
            <person name="Liu D."/>
            <person name="Wang J."/>
            <person name="Sun H."/>
            <person name="Zhang C."/>
            <person name="Fan H."/>
            <person name="Li D."/>
            <person name="Dong L."/>
            <person name="Tao Y."/>
            <person name="Gao C."/>
            <person name="Wu H."/>
            <person name="Li Y."/>
            <person name="Cui Y."/>
            <person name="Guo X."/>
            <person name="Zheng S."/>
            <person name="Wang B."/>
            <person name="Yu K."/>
            <person name="Liang Q."/>
            <person name="Yang W."/>
            <person name="Lou X."/>
            <person name="Chen J."/>
            <person name="Feng M."/>
            <person name="Jian J."/>
            <person name="Zhang X."/>
            <person name="Luo G."/>
            <person name="Jiang Y."/>
            <person name="Liu J."/>
            <person name="Wang Z."/>
            <person name="Sha Y."/>
            <person name="Zhang B."/>
            <person name="Wu H."/>
            <person name="Tang D."/>
            <person name="Shen Q."/>
            <person name="Xue P."/>
            <person name="Zou S."/>
            <person name="Wang X."/>
            <person name="Liu X."/>
            <person name="Wang F."/>
            <person name="Yang Y."/>
            <person name="An X."/>
            <person name="Dong Z."/>
            <person name="Zhang K."/>
            <person name="Zhang X."/>
            <person name="Luo M.C."/>
            <person name="Dvorak J."/>
            <person name="Tong Y."/>
            <person name="Wang J."/>
            <person name="Yang H."/>
            <person name="Li Z."/>
            <person name="Wang D."/>
            <person name="Zhang A."/>
            <person name="Wang J."/>
        </authorList>
    </citation>
    <scope>NUCLEOTIDE SEQUENCE</scope>
    <source>
        <strain evidence="4">cv. G1812</strain>
    </source>
</reference>
<dbReference type="Gramene" id="TuG1812G0500001769.01.T01">
    <property type="protein sequence ID" value="TuG1812G0500001769.01.T01.cds389415"/>
    <property type="gene ID" value="TuG1812G0500001769.01"/>
</dbReference>
<evidence type="ECO:0000313" key="4">
    <source>
        <dbReference type="Proteomes" id="UP000015106"/>
    </source>
</evidence>
<reference evidence="3" key="3">
    <citation type="submission" date="2022-06" db="UniProtKB">
        <authorList>
            <consortium name="EnsemblPlants"/>
        </authorList>
    </citation>
    <scope>IDENTIFICATION</scope>
</reference>
<evidence type="ECO:0000313" key="3">
    <source>
        <dbReference type="EnsemblPlants" id="TuG1812G0500001769.01.T01.cds389415"/>
    </source>
</evidence>
<evidence type="ECO:0000256" key="1">
    <source>
        <dbReference type="SAM" id="MobiDB-lite"/>
    </source>
</evidence>
<feature type="signal peptide" evidence="2">
    <location>
        <begin position="1"/>
        <end position="30"/>
    </location>
</feature>